<dbReference type="InterPro" id="IPR008928">
    <property type="entry name" value="6-hairpin_glycosidase_sf"/>
</dbReference>
<keyword evidence="4" id="KW-0378">Hydrolase</keyword>
<sequence>MVTSPSTPSRGLRTDVRAYSDLRDYAALGDGRTVALVNRGGSVDWFPMPDLDSVPPFAALLDAEDGGRMELAPTADWEMERRYLPGTNVVESVYTTASGRVRVTDSLNSGTAGRLPWAELARRIEGLEGRVPMAWRVRAGTGLGGYSPWVQHATHGPVLRLDRVMMALRGRDIGEIVAGEQHLEGTFETGAGSRHLLALVGTHDEPLNLPDPGEIDARIDRSIAGWRDWTGQVDYQGPYAADVTRSALVLKLLLHSPTGSIAAAATTSLPESLDGGKNWDYRYTWVRDAAYTLDVMIRLGLREEVHAAVAWLLGTIRRGGLEVFYRLNGDRPGERTYADVPGWRGNQPVVTGNRAAGQSQLGIYGDLFSMLRRYVEAGHVLDVDTGRLLAGLADRCCDTWQQRDAGIWELEEERHYTSSKIGCWQALDCAVVLAELGQIPGEVERWRAEQRRIGGWVARHCWSHERQAYTWYAGGAELDASVLQGALCGFDTGDRMSTTIDALRDELGNGPLIHRYSGMPAEEGAFVACSFWLVSALVAVGRGAEAAVLLQDLNEMSNDVGIFAEMIDPATGDFLGNLPQGLSHLSHINAVLAVAGGSRRRGEPGGAGRSPSPGTPAPGRARS</sequence>
<protein>
    <submittedName>
        <fullName evidence="4">Glycoside hydrolase family 15 protein</fullName>
    </submittedName>
</protein>
<name>A0ABP6Z5F9_9ACTN</name>
<dbReference type="Proteomes" id="UP001501074">
    <property type="component" value="Unassembled WGS sequence"/>
</dbReference>
<keyword evidence="5" id="KW-1185">Reference proteome</keyword>
<organism evidence="4 5">
    <name type="scientific">Kineosporia mesophila</name>
    <dbReference type="NCBI Taxonomy" id="566012"/>
    <lineage>
        <taxon>Bacteria</taxon>
        <taxon>Bacillati</taxon>
        <taxon>Actinomycetota</taxon>
        <taxon>Actinomycetes</taxon>
        <taxon>Kineosporiales</taxon>
        <taxon>Kineosporiaceae</taxon>
        <taxon>Kineosporia</taxon>
    </lineage>
</organism>
<dbReference type="PANTHER" id="PTHR31616">
    <property type="entry name" value="TREHALASE"/>
    <property type="match status" value="1"/>
</dbReference>
<dbReference type="Pfam" id="PF19291">
    <property type="entry name" value="TREH_N"/>
    <property type="match status" value="1"/>
</dbReference>
<evidence type="ECO:0000259" key="2">
    <source>
        <dbReference type="Pfam" id="PF00723"/>
    </source>
</evidence>
<evidence type="ECO:0000313" key="4">
    <source>
        <dbReference type="EMBL" id="GAA3595144.1"/>
    </source>
</evidence>
<dbReference type="SUPFAM" id="SSF48208">
    <property type="entry name" value="Six-hairpin glycosidases"/>
    <property type="match status" value="1"/>
</dbReference>
<feature type="domain" description="Trehalase-like N-terminal" evidence="3">
    <location>
        <begin position="26"/>
        <end position="126"/>
    </location>
</feature>
<dbReference type="InterPro" id="IPR011613">
    <property type="entry name" value="GH15-like"/>
</dbReference>
<evidence type="ECO:0000256" key="1">
    <source>
        <dbReference type="SAM" id="MobiDB-lite"/>
    </source>
</evidence>
<evidence type="ECO:0000313" key="5">
    <source>
        <dbReference type="Proteomes" id="UP001501074"/>
    </source>
</evidence>
<dbReference type="PANTHER" id="PTHR31616:SF0">
    <property type="entry name" value="GLUCAN 1,4-ALPHA-GLUCOSIDASE"/>
    <property type="match status" value="1"/>
</dbReference>
<proteinExistence type="predicted"/>
<dbReference type="EMBL" id="BAAAZO010000001">
    <property type="protein sequence ID" value="GAA3595144.1"/>
    <property type="molecule type" value="Genomic_DNA"/>
</dbReference>
<dbReference type="InterPro" id="IPR012341">
    <property type="entry name" value="6hp_glycosidase-like_sf"/>
</dbReference>
<reference evidence="5" key="1">
    <citation type="journal article" date="2019" name="Int. J. Syst. Evol. Microbiol.">
        <title>The Global Catalogue of Microorganisms (GCM) 10K type strain sequencing project: providing services to taxonomists for standard genome sequencing and annotation.</title>
        <authorList>
            <consortium name="The Broad Institute Genomics Platform"/>
            <consortium name="The Broad Institute Genome Sequencing Center for Infectious Disease"/>
            <person name="Wu L."/>
            <person name="Ma J."/>
        </authorList>
    </citation>
    <scope>NUCLEOTIDE SEQUENCE [LARGE SCALE GENOMIC DNA]</scope>
    <source>
        <strain evidence="5">JCM 16902</strain>
    </source>
</reference>
<dbReference type="Gene3D" id="1.50.10.10">
    <property type="match status" value="1"/>
</dbReference>
<evidence type="ECO:0000259" key="3">
    <source>
        <dbReference type="Pfam" id="PF19291"/>
    </source>
</evidence>
<feature type="region of interest" description="Disordered" evidence="1">
    <location>
        <begin position="598"/>
        <end position="623"/>
    </location>
</feature>
<gene>
    <name evidence="4" type="ORF">GCM10022223_07830</name>
</gene>
<dbReference type="Pfam" id="PF00723">
    <property type="entry name" value="Glyco_hydro_15"/>
    <property type="match status" value="1"/>
</dbReference>
<dbReference type="GO" id="GO:0016787">
    <property type="term" value="F:hydrolase activity"/>
    <property type="evidence" value="ECO:0007669"/>
    <property type="project" value="UniProtKB-KW"/>
</dbReference>
<dbReference type="InterPro" id="IPR045582">
    <property type="entry name" value="Trehalase-like_N"/>
</dbReference>
<feature type="domain" description="GH15-like" evidence="2">
    <location>
        <begin position="242"/>
        <end position="591"/>
    </location>
</feature>
<accession>A0ABP6Z5F9</accession>
<comment type="caution">
    <text evidence="4">The sequence shown here is derived from an EMBL/GenBank/DDBJ whole genome shotgun (WGS) entry which is preliminary data.</text>
</comment>